<name>A0A1C7NZJ1_9HYPH</name>
<dbReference type="EMBL" id="LGLV01000017">
    <property type="protein sequence ID" value="OBZ92904.1"/>
    <property type="molecule type" value="Genomic_DNA"/>
</dbReference>
<keyword evidence="2" id="KW-1185">Reference proteome</keyword>
<gene>
    <name evidence="1" type="ORF">ADU59_24595</name>
</gene>
<accession>A0A1C7NZJ1</accession>
<dbReference type="InterPro" id="IPR014056">
    <property type="entry name" value="TypeIITA-like_toxin_pred"/>
</dbReference>
<organism evidence="1 2">
    <name type="scientific">Pararhizobium polonicum</name>
    <dbReference type="NCBI Taxonomy" id="1612624"/>
    <lineage>
        <taxon>Bacteria</taxon>
        <taxon>Pseudomonadati</taxon>
        <taxon>Pseudomonadota</taxon>
        <taxon>Alphaproteobacteria</taxon>
        <taxon>Hyphomicrobiales</taxon>
        <taxon>Rhizobiaceae</taxon>
        <taxon>Rhizobium/Agrobacterium group</taxon>
        <taxon>Pararhizobium</taxon>
    </lineage>
</organism>
<protein>
    <submittedName>
        <fullName evidence="1">Addiction module protein</fullName>
    </submittedName>
</protein>
<evidence type="ECO:0000313" key="2">
    <source>
        <dbReference type="Proteomes" id="UP000093111"/>
    </source>
</evidence>
<dbReference type="PIRSF" id="PIRSF028744">
    <property type="entry name" value="Addict_mod_HI1419"/>
    <property type="match status" value="1"/>
</dbReference>
<dbReference type="RefSeq" id="WP_068957546.1">
    <property type="nucleotide sequence ID" value="NZ_LGLV01000017.1"/>
</dbReference>
<dbReference type="NCBIfam" id="TIGR02683">
    <property type="entry name" value="upstrm_HI1419"/>
    <property type="match status" value="1"/>
</dbReference>
<dbReference type="OrthoDB" id="5296237at2"/>
<dbReference type="STRING" id="1612624.ADU59_24595"/>
<proteinExistence type="predicted"/>
<reference evidence="1 2" key="1">
    <citation type="journal article" date="2016" name="Syst. Appl. Microbiol.">
        <title>Pararhizobium polonicum sp. nov. isolated from tumors on stone fruit rootstocks.</title>
        <authorList>
            <person name="Pulawska J."/>
            <person name="Kuzmanovic N."/>
            <person name="Willems A."/>
            <person name="Pothier J.F."/>
        </authorList>
    </citation>
    <scope>NUCLEOTIDE SEQUENCE [LARGE SCALE GENOMIC DNA]</scope>
    <source>
        <strain evidence="1 2">F5.1</strain>
    </source>
</reference>
<comment type="caution">
    <text evidence="1">The sequence shown here is derived from an EMBL/GenBank/DDBJ whole genome shotgun (WGS) entry which is preliminary data.</text>
</comment>
<sequence length="101" mass="11394">MLVFEATDVFKDWLFSLRDLKVKARILARIRSAEFGNLGDCSAVGEGVSEMRIHYGPGYRLYFKRTGDVVYLLLAGGDKSSQKRDIAAALKMARYLQKDQS</sequence>
<dbReference type="PANTHER" id="PTHR41791:SF1">
    <property type="entry name" value="SSL7039 PROTEIN"/>
    <property type="match status" value="1"/>
</dbReference>
<dbReference type="Proteomes" id="UP000093111">
    <property type="component" value="Unassembled WGS sequence"/>
</dbReference>
<dbReference type="PANTHER" id="PTHR41791">
    <property type="entry name" value="SSL7039 PROTEIN"/>
    <property type="match status" value="1"/>
</dbReference>
<dbReference type="AlphaFoldDB" id="A0A1C7NZJ1"/>
<evidence type="ECO:0000313" key="1">
    <source>
        <dbReference type="EMBL" id="OBZ92904.1"/>
    </source>
</evidence>